<gene>
    <name evidence="1" type="ORF">DPMN_115104</name>
</gene>
<name>A0A9D4KM82_DREPO</name>
<evidence type="ECO:0000313" key="1">
    <source>
        <dbReference type="EMBL" id="KAH3841631.1"/>
    </source>
</evidence>
<sequence length="132" mass="15919">MMSQGRCMTRFHNWLPLNLYTAYQRDSQHNPSGQMQADICLIHKLTVQPSHRWDIGSQHHIACSCWILLVHRFLPDIWWLCCCYSCNQQDIQYNLLDQNYFGIFQRDKLSRLRLQLHCKSQHHILNRLRLLL</sequence>
<dbReference type="Proteomes" id="UP000828390">
    <property type="component" value="Unassembled WGS sequence"/>
</dbReference>
<organism evidence="1 2">
    <name type="scientific">Dreissena polymorpha</name>
    <name type="common">Zebra mussel</name>
    <name type="synonym">Mytilus polymorpha</name>
    <dbReference type="NCBI Taxonomy" id="45954"/>
    <lineage>
        <taxon>Eukaryota</taxon>
        <taxon>Metazoa</taxon>
        <taxon>Spiralia</taxon>
        <taxon>Lophotrochozoa</taxon>
        <taxon>Mollusca</taxon>
        <taxon>Bivalvia</taxon>
        <taxon>Autobranchia</taxon>
        <taxon>Heteroconchia</taxon>
        <taxon>Euheterodonta</taxon>
        <taxon>Imparidentia</taxon>
        <taxon>Neoheterodontei</taxon>
        <taxon>Myida</taxon>
        <taxon>Dreissenoidea</taxon>
        <taxon>Dreissenidae</taxon>
        <taxon>Dreissena</taxon>
    </lineage>
</organism>
<comment type="caution">
    <text evidence="1">The sequence shown here is derived from an EMBL/GenBank/DDBJ whole genome shotgun (WGS) entry which is preliminary data.</text>
</comment>
<evidence type="ECO:0000313" key="2">
    <source>
        <dbReference type="Proteomes" id="UP000828390"/>
    </source>
</evidence>
<dbReference type="EMBL" id="JAIWYP010000004">
    <property type="protein sequence ID" value="KAH3841631.1"/>
    <property type="molecule type" value="Genomic_DNA"/>
</dbReference>
<reference evidence="1" key="2">
    <citation type="submission" date="2020-11" db="EMBL/GenBank/DDBJ databases">
        <authorList>
            <person name="McCartney M.A."/>
            <person name="Auch B."/>
            <person name="Kono T."/>
            <person name="Mallez S."/>
            <person name="Becker A."/>
            <person name="Gohl D.M."/>
            <person name="Silverstein K.A.T."/>
            <person name="Koren S."/>
            <person name="Bechman K.B."/>
            <person name="Herman A."/>
            <person name="Abrahante J.E."/>
            <person name="Garbe J."/>
        </authorList>
    </citation>
    <scope>NUCLEOTIDE SEQUENCE</scope>
    <source>
        <strain evidence="1">Duluth1</strain>
        <tissue evidence="1">Whole animal</tissue>
    </source>
</reference>
<dbReference type="AlphaFoldDB" id="A0A9D4KM82"/>
<proteinExistence type="predicted"/>
<protein>
    <submittedName>
        <fullName evidence="1">Uncharacterized protein</fullName>
    </submittedName>
</protein>
<reference evidence="1" key="1">
    <citation type="journal article" date="2019" name="bioRxiv">
        <title>The Genome of the Zebra Mussel, Dreissena polymorpha: A Resource for Invasive Species Research.</title>
        <authorList>
            <person name="McCartney M.A."/>
            <person name="Auch B."/>
            <person name="Kono T."/>
            <person name="Mallez S."/>
            <person name="Zhang Y."/>
            <person name="Obille A."/>
            <person name="Becker A."/>
            <person name="Abrahante J.E."/>
            <person name="Garbe J."/>
            <person name="Badalamenti J.P."/>
            <person name="Herman A."/>
            <person name="Mangelson H."/>
            <person name="Liachko I."/>
            <person name="Sullivan S."/>
            <person name="Sone E.D."/>
            <person name="Koren S."/>
            <person name="Silverstein K.A.T."/>
            <person name="Beckman K.B."/>
            <person name="Gohl D.M."/>
        </authorList>
    </citation>
    <scope>NUCLEOTIDE SEQUENCE</scope>
    <source>
        <strain evidence="1">Duluth1</strain>
        <tissue evidence="1">Whole animal</tissue>
    </source>
</reference>
<keyword evidence="2" id="KW-1185">Reference proteome</keyword>
<accession>A0A9D4KM82</accession>